<gene>
    <name evidence="2" type="ORF">FD00_GL000234</name>
</gene>
<name>J1F614_9LACO</name>
<dbReference type="NCBIfam" id="TIGR01618">
    <property type="entry name" value="phage_P_loop"/>
    <property type="match status" value="1"/>
</dbReference>
<sequence>MKVNSLKTVKRTDNWRICLYGDSGVGKTSAVKLLKGKTLIFAFDNSTKVLGGLDIDVIDFDQLNPVQNIKEFMLEVKELTKGYDNLVLDNISALEKAWFTEQAKKSKSGIRNELQDYSGWTNYFLRFISAVYILPINILVTAWADEQKVTTLTGQTFNQYVPEIRSSVRNTFMGLTDIVGRVVINPKTHGRGVILEGDDSVFAKNRLDQRTVAPIEELFNFETEKTNKKEEKVGNK</sequence>
<reference evidence="2 3" key="1">
    <citation type="journal article" date="2015" name="Genome Announc.">
        <title>Expanding the biotechnology potential of lactobacilli through comparative genomics of 213 strains and associated genera.</title>
        <authorList>
            <person name="Sun Z."/>
            <person name="Harris H.M."/>
            <person name="McCann A."/>
            <person name="Guo C."/>
            <person name="Argimon S."/>
            <person name="Zhang W."/>
            <person name="Yang X."/>
            <person name="Jeffery I.B."/>
            <person name="Cooney J.C."/>
            <person name="Kagawa T.F."/>
            <person name="Liu W."/>
            <person name="Song Y."/>
            <person name="Salvetti E."/>
            <person name="Wrobel A."/>
            <person name="Rasinkangas P."/>
            <person name="Parkhill J."/>
            <person name="Rea M.C."/>
            <person name="O'Sullivan O."/>
            <person name="Ritari J."/>
            <person name="Douillard F.P."/>
            <person name="Paul Ross R."/>
            <person name="Yang R."/>
            <person name="Briner A.E."/>
            <person name="Felis G.E."/>
            <person name="de Vos W.M."/>
            <person name="Barrangou R."/>
            <person name="Klaenhammer T.R."/>
            <person name="Caufield P.W."/>
            <person name="Cui Y."/>
            <person name="Zhang H."/>
            <person name="O'Toole P.W."/>
        </authorList>
    </citation>
    <scope>NUCLEOTIDE SEQUENCE [LARGE SCALE GENOMIC DNA]</scope>
    <source>
        <strain evidence="2 3">DSM 20444</strain>
    </source>
</reference>
<protein>
    <recommendedName>
        <fullName evidence="4">Phage nucleotide-binding protein</fullName>
    </recommendedName>
</protein>
<dbReference type="AlphaFoldDB" id="J1F614"/>
<dbReference type="SUPFAM" id="SSF52540">
    <property type="entry name" value="P-loop containing nucleoside triphosphate hydrolases"/>
    <property type="match status" value="1"/>
</dbReference>
<dbReference type="RefSeq" id="WP_003687062.1">
    <property type="nucleotide sequence ID" value="NZ_AKKT01000004.1"/>
</dbReference>
<dbReference type="EMBL" id="AYYH01000107">
    <property type="protein sequence ID" value="KRN06378.1"/>
    <property type="molecule type" value="Genomic_DNA"/>
</dbReference>
<keyword evidence="3" id="KW-1185">Reference proteome</keyword>
<dbReference type="GeneID" id="98316184"/>
<evidence type="ECO:0000313" key="2">
    <source>
        <dbReference type="EMBL" id="KRN06378.1"/>
    </source>
</evidence>
<dbReference type="Proteomes" id="UP000050898">
    <property type="component" value="Unassembled WGS sequence"/>
</dbReference>
<evidence type="ECO:0008006" key="4">
    <source>
        <dbReference type="Google" id="ProtNLM"/>
    </source>
</evidence>
<organism evidence="2 3">
    <name type="scientific">Liquorilactobacillus mali KCTC 3596 = DSM 20444</name>
    <dbReference type="NCBI Taxonomy" id="1046596"/>
    <lineage>
        <taxon>Bacteria</taxon>
        <taxon>Bacillati</taxon>
        <taxon>Bacillota</taxon>
        <taxon>Bacilli</taxon>
        <taxon>Lactobacillales</taxon>
        <taxon>Lactobacillaceae</taxon>
        <taxon>Liquorilactobacillus</taxon>
    </lineage>
</organism>
<feature type="transmembrane region" description="Helical" evidence="1">
    <location>
        <begin position="123"/>
        <end position="144"/>
    </location>
</feature>
<evidence type="ECO:0000256" key="1">
    <source>
        <dbReference type="SAM" id="Phobius"/>
    </source>
</evidence>
<proteinExistence type="predicted"/>
<dbReference type="Pfam" id="PF13479">
    <property type="entry name" value="AAA_24"/>
    <property type="match status" value="1"/>
</dbReference>
<keyword evidence="1" id="KW-0812">Transmembrane</keyword>
<dbReference type="PATRIC" id="fig|1046596.6.peg.242"/>
<keyword evidence="1" id="KW-0472">Membrane</keyword>
<dbReference type="InterPro" id="IPR006505">
    <property type="entry name" value="Phage_nucleotide-bp"/>
</dbReference>
<comment type="caution">
    <text evidence="2">The sequence shown here is derived from an EMBL/GenBank/DDBJ whole genome shotgun (WGS) entry which is preliminary data.</text>
</comment>
<dbReference type="OrthoDB" id="5413799at2"/>
<keyword evidence="1" id="KW-1133">Transmembrane helix</keyword>
<evidence type="ECO:0000313" key="3">
    <source>
        <dbReference type="Proteomes" id="UP000050898"/>
    </source>
</evidence>
<accession>J1F614</accession>
<dbReference type="InterPro" id="IPR027417">
    <property type="entry name" value="P-loop_NTPase"/>
</dbReference>